<feature type="compositionally biased region" description="Basic and acidic residues" evidence="1">
    <location>
        <begin position="94"/>
        <end position="107"/>
    </location>
</feature>
<protein>
    <submittedName>
        <fullName evidence="2">Uncharacterized protein</fullName>
    </submittedName>
</protein>
<keyword evidence="3" id="KW-1185">Reference proteome</keyword>
<name>A0A2T2P0T4_CORCC</name>
<accession>A0A2T2P0T4</accession>
<dbReference type="Proteomes" id="UP000240883">
    <property type="component" value="Unassembled WGS sequence"/>
</dbReference>
<sequence>MHTRWTPDDHDGHGQLSLPHRSTPRAHRQRQGRQSGQPWRQKTRGWWRGGEGDMRPPASLSGYQTAGARATLHASGQNLGYVKPRPRFPPLPKKGSEAKKQTQEIKPKPRVLACGRQSGLGRGTTAIGRVRNGATGERRDGCGPPNSRRMVDGPGSGASVRSARFASARGVISD</sequence>
<feature type="compositionally biased region" description="Low complexity" evidence="1">
    <location>
        <begin position="157"/>
        <end position="174"/>
    </location>
</feature>
<feature type="region of interest" description="Disordered" evidence="1">
    <location>
        <begin position="1"/>
        <end position="174"/>
    </location>
</feature>
<evidence type="ECO:0000313" key="3">
    <source>
        <dbReference type="Proteomes" id="UP000240883"/>
    </source>
</evidence>
<reference evidence="2 3" key="1">
    <citation type="journal article" date="2018" name="Front. Microbiol.">
        <title>Genome-Wide Analysis of Corynespora cassiicola Leaf Fall Disease Putative Effectors.</title>
        <authorList>
            <person name="Lopez D."/>
            <person name="Ribeiro S."/>
            <person name="Label P."/>
            <person name="Fumanal B."/>
            <person name="Venisse J.S."/>
            <person name="Kohler A."/>
            <person name="de Oliveira R.R."/>
            <person name="Labutti K."/>
            <person name="Lipzen A."/>
            <person name="Lail K."/>
            <person name="Bauer D."/>
            <person name="Ohm R.A."/>
            <person name="Barry K.W."/>
            <person name="Spatafora J."/>
            <person name="Grigoriev I.V."/>
            <person name="Martin F.M."/>
            <person name="Pujade-Renaud V."/>
        </authorList>
    </citation>
    <scope>NUCLEOTIDE SEQUENCE [LARGE SCALE GENOMIC DNA]</scope>
    <source>
        <strain evidence="2 3">Philippines</strain>
    </source>
</reference>
<dbReference type="AlphaFoldDB" id="A0A2T2P0T4"/>
<feature type="compositionally biased region" description="Basic and acidic residues" evidence="1">
    <location>
        <begin position="1"/>
        <end position="13"/>
    </location>
</feature>
<proteinExistence type="predicted"/>
<evidence type="ECO:0000256" key="1">
    <source>
        <dbReference type="SAM" id="MobiDB-lite"/>
    </source>
</evidence>
<feature type="compositionally biased region" description="Basic residues" evidence="1">
    <location>
        <begin position="22"/>
        <end position="31"/>
    </location>
</feature>
<organism evidence="2 3">
    <name type="scientific">Corynespora cassiicola Philippines</name>
    <dbReference type="NCBI Taxonomy" id="1448308"/>
    <lineage>
        <taxon>Eukaryota</taxon>
        <taxon>Fungi</taxon>
        <taxon>Dikarya</taxon>
        <taxon>Ascomycota</taxon>
        <taxon>Pezizomycotina</taxon>
        <taxon>Dothideomycetes</taxon>
        <taxon>Pleosporomycetidae</taxon>
        <taxon>Pleosporales</taxon>
        <taxon>Corynesporascaceae</taxon>
        <taxon>Corynespora</taxon>
    </lineage>
</organism>
<dbReference type="EMBL" id="KZ678131">
    <property type="protein sequence ID" value="PSN70958.1"/>
    <property type="molecule type" value="Genomic_DNA"/>
</dbReference>
<gene>
    <name evidence="2" type="ORF">BS50DRAFT_270398</name>
</gene>
<evidence type="ECO:0000313" key="2">
    <source>
        <dbReference type="EMBL" id="PSN70958.1"/>
    </source>
</evidence>